<dbReference type="InterPro" id="IPR000014">
    <property type="entry name" value="PAS"/>
</dbReference>
<protein>
    <submittedName>
        <fullName evidence="6">Helix-turn-helix transcriptional regulator</fullName>
    </submittedName>
</protein>
<dbReference type="InterPro" id="IPR036388">
    <property type="entry name" value="WH-like_DNA-bd_sf"/>
</dbReference>
<dbReference type="InterPro" id="IPR000700">
    <property type="entry name" value="PAS-assoc_C"/>
</dbReference>
<feature type="domain" description="PAS" evidence="4">
    <location>
        <begin position="140"/>
        <end position="191"/>
    </location>
</feature>
<evidence type="ECO:0000259" key="4">
    <source>
        <dbReference type="PROSITE" id="PS50112"/>
    </source>
</evidence>
<dbReference type="PANTHER" id="PTHR43214">
    <property type="entry name" value="TWO-COMPONENT RESPONSE REGULATOR"/>
    <property type="match status" value="1"/>
</dbReference>
<dbReference type="Pfam" id="PF13426">
    <property type="entry name" value="PAS_9"/>
    <property type="match status" value="2"/>
</dbReference>
<dbReference type="PRINTS" id="PR00038">
    <property type="entry name" value="HTHLUXR"/>
</dbReference>
<dbReference type="SMART" id="SM00091">
    <property type="entry name" value="PAS"/>
    <property type="match status" value="3"/>
</dbReference>
<dbReference type="Gene3D" id="3.30.450.20">
    <property type="entry name" value="PAS domain"/>
    <property type="match status" value="3"/>
</dbReference>
<dbReference type="Proteomes" id="UP000295727">
    <property type="component" value="Chromosome 4"/>
</dbReference>
<dbReference type="Pfam" id="PF13188">
    <property type="entry name" value="PAS_8"/>
    <property type="match status" value="1"/>
</dbReference>
<dbReference type="InterPro" id="IPR001610">
    <property type="entry name" value="PAC"/>
</dbReference>
<dbReference type="CDD" id="cd00130">
    <property type="entry name" value="PAS"/>
    <property type="match status" value="2"/>
</dbReference>
<dbReference type="InterPro" id="IPR016032">
    <property type="entry name" value="Sig_transdc_resp-reg_C-effctor"/>
</dbReference>
<feature type="domain" description="PAC" evidence="5">
    <location>
        <begin position="339"/>
        <end position="389"/>
    </location>
</feature>
<dbReference type="GO" id="GO:0003677">
    <property type="term" value="F:DNA binding"/>
    <property type="evidence" value="ECO:0007669"/>
    <property type="project" value="UniProtKB-KW"/>
</dbReference>
<dbReference type="AlphaFoldDB" id="A0A4P7D9Q9"/>
<dbReference type="NCBIfam" id="TIGR00229">
    <property type="entry name" value="sensory_box"/>
    <property type="match status" value="2"/>
</dbReference>
<dbReference type="PROSITE" id="PS50043">
    <property type="entry name" value="HTH_LUXR_2"/>
    <property type="match status" value="1"/>
</dbReference>
<feature type="domain" description="PAS" evidence="4">
    <location>
        <begin position="11"/>
        <end position="55"/>
    </location>
</feature>
<keyword evidence="7" id="KW-1185">Reference proteome</keyword>
<dbReference type="Pfam" id="PF00196">
    <property type="entry name" value="GerE"/>
    <property type="match status" value="1"/>
</dbReference>
<dbReference type="InterPro" id="IPR035965">
    <property type="entry name" value="PAS-like_dom_sf"/>
</dbReference>
<feature type="region of interest" description="Disordered" evidence="2">
    <location>
        <begin position="489"/>
        <end position="509"/>
    </location>
</feature>
<proteinExistence type="predicted"/>
<dbReference type="KEGG" id="ppai:E1956_41515"/>
<dbReference type="CDD" id="cd06170">
    <property type="entry name" value="LuxR_C_like"/>
    <property type="match status" value="1"/>
</dbReference>
<keyword evidence="1" id="KW-0238">DNA-binding</keyword>
<evidence type="ECO:0000259" key="3">
    <source>
        <dbReference type="PROSITE" id="PS50043"/>
    </source>
</evidence>
<evidence type="ECO:0000256" key="1">
    <source>
        <dbReference type="ARBA" id="ARBA00023125"/>
    </source>
</evidence>
<accession>A0A4P7D9Q9</accession>
<dbReference type="EMBL" id="CP038151">
    <property type="protein sequence ID" value="QBR03594.1"/>
    <property type="molecule type" value="Genomic_DNA"/>
</dbReference>
<name>A0A4P7D9Q9_9BURK</name>
<dbReference type="InterPro" id="IPR000792">
    <property type="entry name" value="Tscrpt_reg_LuxR_C"/>
</dbReference>
<dbReference type="Gene3D" id="1.10.10.10">
    <property type="entry name" value="Winged helix-like DNA-binding domain superfamily/Winged helix DNA-binding domain"/>
    <property type="match status" value="1"/>
</dbReference>
<dbReference type="PANTHER" id="PTHR43214:SF38">
    <property type="entry name" value="NITRATE_NITRITE RESPONSE REGULATOR PROTEIN NARL"/>
    <property type="match status" value="1"/>
</dbReference>
<dbReference type="GO" id="GO:0006355">
    <property type="term" value="P:regulation of DNA-templated transcription"/>
    <property type="evidence" value="ECO:0007669"/>
    <property type="project" value="InterPro"/>
</dbReference>
<dbReference type="SMART" id="SM00086">
    <property type="entry name" value="PAC"/>
    <property type="match status" value="3"/>
</dbReference>
<evidence type="ECO:0000256" key="2">
    <source>
        <dbReference type="SAM" id="MobiDB-lite"/>
    </source>
</evidence>
<organism evidence="6 7">
    <name type="scientific">Paraburkholderia pallida</name>
    <dbReference type="NCBI Taxonomy" id="2547399"/>
    <lineage>
        <taxon>Bacteria</taxon>
        <taxon>Pseudomonadati</taxon>
        <taxon>Pseudomonadota</taxon>
        <taxon>Betaproteobacteria</taxon>
        <taxon>Burkholderiales</taxon>
        <taxon>Burkholderiaceae</taxon>
        <taxon>Paraburkholderia</taxon>
    </lineage>
</organism>
<gene>
    <name evidence="6" type="ORF">E1956_41515</name>
</gene>
<dbReference type="SMART" id="SM00421">
    <property type="entry name" value="HTH_LUXR"/>
    <property type="match status" value="1"/>
</dbReference>
<dbReference type="PROSITE" id="PS50113">
    <property type="entry name" value="PAC"/>
    <property type="match status" value="1"/>
</dbReference>
<dbReference type="OrthoDB" id="434992at2"/>
<dbReference type="InterPro" id="IPR039420">
    <property type="entry name" value="WalR-like"/>
</dbReference>
<dbReference type="RefSeq" id="WP_134759162.1">
    <property type="nucleotide sequence ID" value="NZ_CP038151.1"/>
</dbReference>
<dbReference type="SUPFAM" id="SSF55785">
    <property type="entry name" value="PYP-like sensor domain (PAS domain)"/>
    <property type="match status" value="3"/>
</dbReference>
<feature type="domain" description="HTH luxR-type" evidence="3">
    <location>
        <begin position="421"/>
        <end position="486"/>
    </location>
</feature>
<sequence length="509" mass="56577">MDSASSKPQVDRRQLQQIVAGLTEGILLADPDGSIVWANETALSIHGINAVEDFGGNPAGFQKRFTLKYRNNHPLLAGQYPLARVQAGEVFRDVIIEVTKPGDDSFHAIHQVRSLVLTDAAEEPQSLVLVIQDVTGRYTAEERFERTFSANPAPAVICRLSDLRYVKVNQGFLEMTGFARDEVIGRSAYEFDVLGGSDKRDQAIEYLNEGRTIPQMESVLRIADGGSKFVIVAGQPIEVGDQDCMLFTFMDLEPRRKAEAALRQTEERFSTAFRLAPVPMTVSALDDMLFLDVNDAFVAATGYQVEEAIARDPSSLELWEDDEAFSQFRDTVESTSSVRNVEMKLRAKNGDMLDCLVSAETVTIHERRCVLCVLQDITERKRSESELIAAIETVMQDTSWFSRTVIEKLAEIRHPTPAGKTGAALDDLSPRELEVLVLMCQGSDDAKIAETLQLSRNTVRNYVAAIYSKIGVNRRSAAIVWARDRGIDRDGHVAPSPRQRRNPRGPATR</sequence>
<reference evidence="6 7" key="1">
    <citation type="submission" date="2019-03" db="EMBL/GenBank/DDBJ databases">
        <title>Paraburkholderia sp. 7MH5, isolated from subtropical forest soil.</title>
        <authorList>
            <person name="Gao Z.-H."/>
            <person name="Qiu L.-H."/>
        </authorList>
    </citation>
    <scope>NUCLEOTIDE SEQUENCE [LARGE SCALE GENOMIC DNA]</scope>
    <source>
        <strain evidence="6 7">7MH5</strain>
    </source>
</reference>
<dbReference type="PROSITE" id="PS50112">
    <property type="entry name" value="PAS"/>
    <property type="match status" value="2"/>
</dbReference>
<evidence type="ECO:0000313" key="6">
    <source>
        <dbReference type="EMBL" id="QBR03594.1"/>
    </source>
</evidence>
<evidence type="ECO:0000313" key="7">
    <source>
        <dbReference type="Proteomes" id="UP000295727"/>
    </source>
</evidence>
<dbReference type="SUPFAM" id="SSF46894">
    <property type="entry name" value="C-terminal effector domain of the bipartite response regulators"/>
    <property type="match status" value="1"/>
</dbReference>
<evidence type="ECO:0000259" key="5">
    <source>
        <dbReference type="PROSITE" id="PS50113"/>
    </source>
</evidence>